<evidence type="ECO:0000313" key="4">
    <source>
        <dbReference type="EMBL" id="KAJ8314356.1"/>
    </source>
</evidence>
<dbReference type="CDD" id="cd18247">
    <property type="entry name" value="BTB_POZ_KLHL18"/>
    <property type="match status" value="1"/>
</dbReference>
<dbReference type="PANTHER" id="PTHR24412:SF497">
    <property type="entry name" value="KELCH-LIKE PROTEIN 18"/>
    <property type="match status" value="1"/>
</dbReference>
<dbReference type="EMBL" id="JARBDR010000342">
    <property type="protein sequence ID" value="KAJ8314356.1"/>
    <property type="molecule type" value="Genomic_DNA"/>
</dbReference>
<dbReference type="Pfam" id="PF07707">
    <property type="entry name" value="BACK"/>
    <property type="match status" value="1"/>
</dbReference>
<sequence>MADDVVLYHKDDLSNCAFPVFEDIRRQGKLCDVTIKVSERKFTAHRIVLAASIPYFHAMFTHDMVEAKQDEISMQGIDPNALECLINFAYNGKVEIDTNNVQSLLVAASFLHLQSVKEACCEFLKKRLNPQNVLGIRTFADQYMCTNLVEATNGYLQKHFKDVMNTEEFLSLNKSDIMEIISQDELNVSTEEQVL</sequence>
<keyword evidence="5" id="KW-1185">Reference proteome</keyword>
<dbReference type="SMART" id="SM00875">
    <property type="entry name" value="BACK"/>
    <property type="match status" value="1"/>
</dbReference>
<dbReference type="InterPro" id="IPR011333">
    <property type="entry name" value="SKP1/BTB/POZ_sf"/>
</dbReference>
<proteinExistence type="predicted"/>
<gene>
    <name evidence="4" type="ORF">KUTeg_008917</name>
</gene>
<protein>
    <recommendedName>
        <fullName evidence="3">BTB domain-containing protein</fullName>
    </recommendedName>
</protein>
<dbReference type="Gene3D" id="1.25.40.420">
    <property type="match status" value="1"/>
</dbReference>
<dbReference type="Proteomes" id="UP001217089">
    <property type="component" value="Unassembled WGS sequence"/>
</dbReference>
<dbReference type="InterPro" id="IPR030603">
    <property type="entry name" value="KLHL18_BTB/POZ"/>
</dbReference>
<dbReference type="InterPro" id="IPR000210">
    <property type="entry name" value="BTB/POZ_dom"/>
</dbReference>
<name>A0ABQ9FCL5_TEGGR</name>
<keyword evidence="2" id="KW-0677">Repeat</keyword>
<reference evidence="4 5" key="1">
    <citation type="submission" date="2022-12" db="EMBL/GenBank/DDBJ databases">
        <title>Chromosome-level genome of Tegillarca granosa.</title>
        <authorList>
            <person name="Kim J."/>
        </authorList>
    </citation>
    <scope>NUCLEOTIDE SEQUENCE [LARGE SCALE GENOMIC DNA]</scope>
    <source>
        <strain evidence="4">Teg-2019</strain>
        <tissue evidence="4">Adductor muscle</tissue>
    </source>
</reference>
<dbReference type="Pfam" id="PF00651">
    <property type="entry name" value="BTB"/>
    <property type="match status" value="1"/>
</dbReference>
<dbReference type="SMART" id="SM00225">
    <property type="entry name" value="BTB"/>
    <property type="match status" value="1"/>
</dbReference>
<evidence type="ECO:0000259" key="3">
    <source>
        <dbReference type="PROSITE" id="PS50097"/>
    </source>
</evidence>
<evidence type="ECO:0000256" key="2">
    <source>
        <dbReference type="ARBA" id="ARBA00022737"/>
    </source>
</evidence>
<keyword evidence="1" id="KW-0880">Kelch repeat</keyword>
<evidence type="ECO:0000313" key="5">
    <source>
        <dbReference type="Proteomes" id="UP001217089"/>
    </source>
</evidence>
<dbReference type="PROSITE" id="PS50097">
    <property type="entry name" value="BTB"/>
    <property type="match status" value="1"/>
</dbReference>
<evidence type="ECO:0000256" key="1">
    <source>
        <dbReference type="ARBA" id="ARBA00022441"/>
    </source>
</evidence>
<dbReference type="InterPro" id="IPR011705">
    <property type="entry name" value="BACK"/>
</dbReference>
<organism evidence="4 5">
    <name type="scientific">Tegillarca granosa</name>
    <name type="common">Malaysian cockle</name>
    <name type="synonym">Anadara granosa</name>
    <dbReference type="NCBI Taxonomy" id="220873"/>
    <lineage>
        <taxon>Eukaryota</taxon>
        <taxon>Metazoa</taxon>
        <taxon>Spiralia</taxon>
        <taxon>Lophotrochozoa</taxon>
        <taxon>Mollusca</taxon>
        <taxon>Bivalvia</taxon>
        <taxon>Autobranchia</taxon>
        <taxon>Pteriomorphia</taxon>
        <taxon>Arcoida</taxon>
        <taxon>Arcoidea</taxon>
        <taxon>Arcidae</taxon>
        <taxon>Tegillarca</taxon>
    </lineage>
</organism>
<feature type="domain" description="BTB" evidence="3">
    <location>
        <begin position="31"/>
        <end position="98"/>
    </location>
</feature>
<comment type="caution">
    <text evidence="4">The sequence shown here is derived from an EMBL/GenBank/DDBJ whole genome shotgun (WGS) entry which is preliminary data.</text>
</comment>
<dbReference type="SUPFAM" id="SSF54695">
    <property type="entry name" value="POZ domain"/>
    <property type="match status" value="1"/>
</dbReference>
<accession>A0ABQ9FCL5</accession>
<dbReference type="PANTHER" id="PTHR24412">
    <property type="entry name" value="KELCH PROTEIN"/>
    <property type="match status" value="1"/>
</dbReference>
<dbReference type="Gene3D" id="3.30.710.10">
    <property type="entry name" value="Potassium Channel Kv1.1, Chain A"/>
    <property type="match status" value="1"/>
</dbReference>